<dbReference type="Proteomes" id="UP000278398">
    <property type="component" value="Unassembled WGS sequence"/>
</dbReference>
<evidence type="ECO:0000313" key="2">
    <source>
        <dbReference type="EMBL" id="RST86720.1"/>
    </source>
</evidence>
<dbReference type="InterPro" id="IPR015867">
    <property type="entry name" value="N-reg_PII/ATP_PRibTrfase_C"/>
</dbReference>
<dbReference type="RefSeq" id="WP_126699486.1">
    <property type="nucleotide sequence ID" value="NZ_RWKW01000032.1"/>
</dbReference>
<dbReference type="AlphaFoldDB" id="A0A429YZ46"/>
<comment type="caution">
    <text evidence="2">The sequence shown here is derived from an EMBL/GenBank/DDBJ whole genome shotgun (WGS) entry which is preliminary data.</text>
</comment>
<gene>
    <name evidence="2" type="ORF">EJC49_09105</name>
</gene>
<proteinExistence type="inferred from homology"/>
<dbReference type="EMBL" id="RWKW01000032">
    <property type="protein sequence ID" value="RST86720.1"/>
    <property type="molecule type" value="Genomic_DNA"/>
</dbReference>
<dbReference type="SUPFAM" id="SSF54913">
    <property type="entry name" value="GlnB-like"/>
    <property type="match status" value="1"/>
</dbReference>
<reference evidence="2 3" key="1">
    <citation type="submission" date="2018-12" db="EMBL/GenBank/DDBJ databases">
        <title>Mesorhizobium carbonis sp. nov., isolated from coal mine water.</title>
        <authorList>
            <person name="Xin W."/>
            <person name="Xu Z."/>
            <person name="Xiang F."/>
            <person name="Zhang J."/>
            <person name="Xi L."/>
            <person name="Liu J."/>
        </authorList>
    </citation>
    <scope>NUCLEOTIDE SEQUENCE [LARGE SCALE GENOMIC DNA]</scope>
    <source>
        <strain evidence="2 3">B2.3</strain>
    </source>
</reference>
<evidence type="ECO:0000313" key="3">
    <source>
        <dbReference type="Proteomes" id="UP000278398"/>
    </source>
</evidence>
<dbReference type="InterPro" id="IPR011322">
    <property type="entry name" value="N-reg_PII-like_a/b"/>
</dbReference>
<protein>
    <submittedName>
        <fullName evidence="2">DUF190 domain-containing protein</fullName>
    </submittedName>
</protein>
<comment type="similarity">
    <text evidence="1">Belongs to the UPF0166 family.</text>
</comment>
<evidence type="ECO:0000256" key="1">
    <source>
        <dbReference type="ARBA" id="ARBA00010554"/>
    </source>
</evidence>
<organism evidence="2 3">
    <name type="scientific">Aquibium carbonis</name>
    <dbReference type="NCBI Taxonomy" id="2495581"/>
    <lineage>
        <taxon>Bacteria</taxon>
        <taxon>Pseudomonadati</taxon>
        <taxon>Pseudomonadota</taxon>
        <taxon>Alphaproteobacteria</taxon>
        <taxon>Hyphomicrobiales</taxon>
        <taxon>Phyllobacteriaceae</taxon>
        <taxon>Aquibium</taxon>
    </lineage>
</organism>
<sequence length="114" mass="12277">MTDLTEATLLRLFIGESDEHDGRPLHEAIVLKARAFGLAGATVLRGAAGYGRSSRLHTTKILRLSDDMPLVIELIDVGDRIEAFLAETNAMLGSCLVTLETVKVARYGHDGGLT</sequence>
<accession>A0A429YZ46</accession>
<dbReference type="Pfam" id="PF02641">
    <property type="entry name" value="DUF190"/>
    <property type="match status" value="1"/>
</dbReference>
<dbReference type="InterPro" id="IPR003793">
    <property type="entry name" value="UPF0166"/>
</dbReference>
<dbReference type="PANTHER" id="PTHR35983:SF1">
    <property type="entry name" value="UPF0166 PROTEIN TM_0021"/>
    <property type="match status" value="1"/>
</dbReference>
<name>A0A429YZ46_9HYPH</name>
<dbReference type="OrthoDB" id="9795599at2"/>
<dbReference type="Gene3D" id="3.30.70.120">
    <property type="match status" value="1"/>
</dbReference>
<keyword evidence="3" id="KW-1185">Reference proteome</keyword>
<dbReference type="PANTHER" id="PTHR35983">
    <property type="entry name" value="UPF0166 PROTEIN TM_0021"/>
    <property type="match status" value="1"/>
</dbReference>